<reference evidence="2 3" key="1">
    <citation type="journal article" date="2013" name="Science">
        <title>Pandoraviruses: amoeba viruses with genomes up to 2.5 Mb reaching that of parasitic eukaryotes.</title>
        <authorList>
            <person name="Philippe N."/>
            <person name="Legendre M."/>
            <person name="Doutre G."/>
            <person name="Coute Y."/>
            <person name="Poirot O."/>
            <person name="Lescot M."/>
            <person name="Arslan D."/>
            <person name="Seltzer V."/>
            <person name="Bertaux L."/>
            <person name="Bruley C."/>
            <person name="Garin J."/>
            <person name="Claverie J.M."/>
            <person name="Abergel C."/>
        </authorList>
    </citation>
    <scope>NUCLEOTIDE SEQUENCE [LARGE SCALE GENOMIC DNA]</scope>
</reference>
<feature type="compositionally biased region" description="Basic and acidic residues" evidence="1">
    <location>
        <begin position="85"/>
        <end position="118"/>
    </location>
</feature>
<keyword evidence="3" id="KW-1185">Reference proteome</keyword>
<protein>
    <submittedName>
        <fullName evidence="2">Uncharacterized protein</fullName>
    </submittedName>
</protein>
<dbReference type="RefSeq" id="YP_008436834.1">
    <property type="nucleotide sequence ID" value="NC_022098.1"/>
</dbReference>
<feature type="compositionally biased region" description="Basic and acidic residues" evidence="1">
    <location>
        <begin position="220"/>
        <end position="234"/>
    </location>
</feature>
<dbReference type="GeneID" id="16605558"/>
<organism evidence="2 3">
    <name type="scientific">Pandoravirus salinus</name>
    <dbReference type="NCBI Taxonomy" id="1349410"/>
    <lineage>
        <taxon>Viruses</taxon>
        <taxon>Pandoravirus</taxon>
    </lineage>
</organism>
<feature type="compositionally biased region" description="Acidic residues" evidence="1">
    <location>
        <begin position="119"/>
        <end position="128"/>
    </location>
</feature>
<evidence type="ECO:0000313" key="3">
    <source>
        <dbReference type="Proteomes" id="UP000204584"/>
    </source>
</evidence>
<feature type="region of interest" description="Disordered" evidence="1">
    <location>
        <begin position="57"/>
        <end position="129"/>
    </location>
</feature>
<gene>
    <name evidence="2" type="ORF">psal_cds_231</name>
</gene>
<evidence type="ECO:0000256" key="1">
    <source>
        <dbReference type="SAM" id="MobiDB-lite"/>
    </source>
</evidence>
<feature type="region of interest" description="Disordered" evidence="1">
    <location>
        <begin position="167"/>
        <end position="234"/>
    </location>
</feature>
<dbReference type="KEGG" id="vg:16605558"/>
<dbReference type="EMBL" id="KC977571">
    <property type="protein sequence ID" value="AGO83771.1"/>
    <property type="molecule type" value="Genomic_DNA"/>
</dbReference>
<evidence type="ECO:0000313" key="2">
    <source>
        <dbReference type="EMBL" id="AGO83771.1"/>
    </source>
</evidence>
<name>S4VWF4_9VIRU</name>
<feature type="compositionally biased region" description="Acidic residues" evidence="1">
    <location>
        <begin position="170"/>
        <end position="184"/>
    </location>
</feature>
<dbReference type="Proteomes" id="UP000204584">
    <property type="component" value="Segment"/>
</dbReference>
<accession>S4VWF4</accession>
<sequence>MNVVSAIVAAAPQFFCDVLGRVPSCETGVRRAFIIGLCGCALLALWTVNRHRNRSALSRMPGEDTHDAVDAVDGDTDDVPTPRATRGDVDDGASEDRDQVQRRWTESVSKDSESSTDLKEDDGNDDDKEDMRACRRWAKTHEDKILSAAHEADPMLDTRVDAEKNTLALGDDDKEEEDDDDDNDVKDNVGHQTRPETIVAAQQLPPCGSSAMIAQNGQDARGDDGDRPVADKDRPAVPFEHDALGQRDGSAVWEASCDGSARDATDAIVARWSARGLSVHASWAPAYADTFRP</sequence>
<proteinExistence type="predicted"/>